<dbReference type="GO" id="GO:0046872">
    <property type="term" value="F:metal ion binding"/>
    <property type="evidence" value="ECO:0007669"/>
    <property type="project" value="UniProtKB-KW"/>
</dbReference>
<feature type="domain" description="Cytochrome c" evidence="23">
    <location>
        <begin position="206"/>
        <end position="287"/>
    </location>
</feature>
<name>A0A1I1J4Y4_9RHOB</name>
<dbReference type="GO" id="GO:0005886">
    <property type="term" value="C:plasma membrane"/>
    <property type="evidence" value="ECO:0007669"/>
    <property type="project" value="UniProtKB-SubCell"/>
</dbReference>
<feature type="domain" description="Cytochrome c" evidence="23">
    <location>
        <begin position="108"/>
        <end position="197"/>
    </location>
</feature>
<dbReference type="InterPro" id="IPR032858">
    <property type="entry name" value="CcoP_N"/>
</dbReference>
<feature type="binding site" description="covalent" evidence="21">
    <location>
        <position position="222"/>
    </location>
    <ligand>
        <name>heme c</name>
        <dbReference type="ChEBI" id="CHEBI:61717"/>
        <label>2</label>
    </ligand>
</feature>
<comment type="cofactor">
    <cofactor evidence="19 21">
        <name>heme c</name>
        <dbReference type="ChEBI" id="CHEBI:61717"/>
    </cofactor>
    <text evidence="19 21">Binds 2 heme C groups per subunit.</text>
</comment>
<keyword evidence="17 19" id="KW-0406">Ion transport</keyword>
<sequence length="293" mass="32742">MSVKERDPLTGHQTTGHEWNGITELNTRVPRAIWFFIIVTHVWALFYWVLMPAWPTVNTYTKGLLGVDQRQQVEARVAAADAKRSSWSDPITSLTLDEVRSDPTLMAHVQRTAPALFGDNCAACHGAQAQGGPGYPSLVDQAWLWGADDETVLETLRVGINAPHPESRFSQMMAFGRDGLLDREQIRIAADYVQSLSRPAEEINADRLAAGATLFEENCASCHGEDGTGSQDLGAPDLTDEHWIYGGDEKSIFNTIFHGRQGWMPAWEQRLSETERRILTIYLGQLKETHHDD</sequence>
<evidence type="ECO:0000256" key="13">
    <source>
        <dbReference type="ARBA" id="ARBA00022982"/>
    </source>
</evidence>
<comment type="pathway">
    <text evidence="2 19">Energy metabolism; oxidative phosphorylation.</text>
</comment>
<comment type="subcellular location">
    <subcellularLocation>
        <location evidence="1 19">Cell inner membrane</location>
    </subcellularLocation>
</comment>
<dbReference type="GO" id="GO:1902600">
    <property type="term" value="P:proton transmembrane transport"/>
    <property type="evidence" value="ECO:0007669"/>
    <property type="project" value="UniProtKB-KW"/>
</dbReference>
<proteinExistence type="inferred from homology"/>
<evidence type="ECO:0000256" key="20">
    <source>
        <dbReference type="PIRSR" id="PIRSR000006-1"/>
    </source>
</evidence>
<dbReference type="AlphaFoldDB" id="A0A1I1J4Y4"/>
<keyword evidence="8 19" id="KW-0679">Respiratory chain</keyword>
<dbReference type="GO" id="GO:0006119">
    <property type="term" value="P:oxidative phosphorylation"/>
    <property type="evidence" value="ECO:0007669"/>
    <property type="project" value="UniProtKB-UniPathway"/>
</dbReference>
<dbReference type="InterPro" id="IPR038414">
    <property type="entry name" value="CcoP_N_sf"/>
</dbReference>
<dbReference type="UniPathway" id="UPA00705"/>
<evidence type="ECO:0000256" key="22">
    <source>
        <dbReference type="SAM" id="Phobius"/>
    </source>
</evidence>
<dbReference type="SUPFAM" id="SSF46626">
    <property type="entry name" value="Cytochrome c"/>
    <property type="match status" value="2"/>
</dbReference>
<feature type="binding site" description="covalent" evidence="21">
    <location>
        <position position="219"/>
    </location>
    <ligand>
        <name>heme c</name>
        <dbReference type="ChEBI" id="CHEBI:61717"/>
        <label>2</label>
    </ligand>
</feature>
<evidence type="ECO:0000256" key="7">
    <source>
        <dbReference type="ARBA" id="ARBA00022617"/>
    </source>
</evidence>
<dbReference type="Proteomes" id="UP000231644">
    <property type="component" value="Unassembled WGS sequence"/>
</dbReference>
<evidence type="ECO:0000256" key="4">
    <source>
        <dbReference type="ARBA" id="ARBA00022448"/>
    </source>
</evidence>
<feature type="binding site" description="axial binding residue" evidence="20">
    <location>
        <position position="264"/>
    </location>
    <ligand>
        <name>heme c</name>
        <dbReference type="ChEBI" id="CHEBI:61717"/>
        <label>1</label>
    </ligand>
    <ligandPart>
        <name>Fe</name>
        <dbReference type="ChEBI" id="CHEBI:18248"/>
    </ligandPart>
</feature>
<dbReference type="InterPro" id="IPR004678">
    <property type="entry name" value="Cyt_c_oxidase_cbb3_su3"/>
</dbReference>
<feature type="binding site" description="covalent" evidence="21">
    <location>
        <position position="124"/>
    </location>
    <ligand>
        <name>heme c</name>
        <dbReference type="ChEBI" id="CHEBI:61717"/>
        <label>1</label>
    </ligand>
</feature>
<dbReference type="Pfam" id="PF13442">
    <property type="entry name" value="Cytochrome_CBB3"/>
    <property type="match status" value="1"/>
</dbReference>
<dbReference type="GO" id="GO:0009055">
    <property type="term" value="F:electron transfer activity"/>
    <property type="evidence" value="ECO:0007669"/>
    <property type="project" value="InterPro"/>
</dbReference>
<evidence type="ECO:0000256" key="9">
    <source>
        <dbReference type="ARBA" id="ARBA00022692"/>
    </source>
</evidence>
<evidence type="ECO:0000256" key="3">
    <source>
        <dbReference type="ARBA" id="ARBA00006113"/>
    </source>
</evidence>
<keyword evidence="6 19" id="KW-0997">Cell inner membrane</keyword>
<evidence type="ECO:0000259" key="23">
    <source>
        <dbReference type="PROSITE" id="PS51007"/>
    </source>
</evidence>
<keyword evidence="11" id="KW-0677">Repeat</keyword>
<dbReference type="EMBL" id="FOLX01000001">
    <property type="protein sequence ID" value="SFC43445.1"/>
    <property type="molecule type" value="Genomic_DNA"/>
</dbReference>
<dbReference type="OrthoDB" id="9811281at2"/>
<evidence type="ECO:0000256" key="11">
    <source>
        <dbReference type="ARBA" id="ARBA00022737"/>
    </source>
</evidence>
<protein>
    <recommendedName>
        <fullName evidence="19">Cbb3-type cytochrome c oxidase subunit</fullName>
    </recommendedName>
</protein>
<evidence type="ECO:0000256" key="2">
    <source>
        <dbReference type="ARBA" id="ARBA00004673"/>
    </source>
</evidence>
<feature type="binding site" description="axial binding residue" evidence="20">
    <location>
        <position position="223"/>
    </location>
    <ligand>
        <name>heme c</name>
        <dbReference type="ChEBI" id="CHEBI:61717"/>
        <label>2</label>
    </ligand>
    <ligandPart>
        <name>Fe</name>
        <dbReference type="ChEBI" id="CHEBI:18248"/>
    </ligandPart>
</feature>
<comment type="function">
    <text evidence="19">C-type cytochrome. Part of the cbb3-type cytochrome c oxidase complex.</text>
</comment>
<dbReference type="PANTHER" id="PTHR33751">
    <property type="entry name" value="CBB3-TYPE CYTOCHROME C OXIDASE SUBUNIT FIXP"/>
    <property type="match status" value="1"/>
</dbReference>
<evidence type="ECO:0000256" key="8">
    <source>
        <dbReference type="ARBA" id="ARBA00022660"/>
    </source>
</evidence>
<dbReference type="NCBIfam" id="TIGR00782">
    <property type="entry name" value="ccoP"/>
    <property type="match status" value="1"/>
</dbReference>
<keyword evidence="14 22" id="KW-1133">Transmembrane helix</keyword>
<keyword evidence="15 19" id="KW-0560">Oxidoreductase</keyword>
<dbReference type="Gene3D" id="6.10.280.130">
    <property type="match status" value="1"/>
</dbReference>
<dbReference type="PANTHER" id="PTHR33751:SF1">
    <property type="entry name" value="CBB3-TYPE CYTOCHROME C OXIDASE SUBUNIT FIXP"/>
    <property type="match status" value="1"/>
</dbReference>
<dbReference type="RefSeq" id="WP_093450884.1">
    <property type="nucleotide sequence ID" value="NZ_FNZG01000002.1"/>
</dbReference>
<evidence type="ECO:0000313" key="24">
    <source>
        <dbReference type="EMBL" id="SFC43445.1"/>
    </source>
</evidence>
<evidence type="ECO:0000256" key="12">
    <source>
        <dbReference type="ARBA" id="ARBA00022781"/>
    </source>
</evidence>
<organism evidence="24 25">
    <name type="scientific">Pseudooceanicola nitratireducens</name>
    <dbReference type="NCBI Taxonomy" id="517719"/>
    <lineage>
        <taxon>Bacteria</taxon>
        <taxon>Pseudomonadati</taxon>
        <taxon>Pseudomonadota</taxon>
        <taxon>Alphaproteobacteria</taxon>
        <taxon>Rhodobacterales</taxon>
        <taxon>Paracoccaceae</taxon>
        <taxon>Pseudooceanicola</taxon>
    </lineage>
</organism>
<comment type="similarity">
    <text evidence="3 19">Belongs to the CcoP / FixP family.</text>
</comment>
<dbReference type="InterPro" id="IPR009056">
    <property type="entry name" value="Cyt_c-like_dom"/>
</dbReference>
<keyword evidence="9 22" id="KW-0812">Transmembrane</keyword>
<evidence type="ECO:0000256" key="17">
    <source>
        <dbReference type="ARBA" id="ARBA00023065"/>
    </source>
</evidence>
<keyword evidence="16 19" id="KW-0408">Iron</keyword>
<evidence type="ECO:0000256" key="19">
    <source>
        <dbReference type="PIRNR" id="PIRNR000006"/>
    </source>
</evidence>
<keyword evidence="12 19" id="KW-0375">Hydrogen ion transport</keyword>
<keyword evidence="4 19" id="KW-0813">Transport</keyword>
<dbReference type="STRING" id="517719.SAMN05421762_0897"/>
<dbReference type="Gene3D" id="1.10.760.10">
    <property type="entry name" value="Cytochrome c-like domain"/>
    <property type="match status" value="2"/>
</dbReference>
<keyword evidence="25" id="KW-1185">Reference proteome</keyword>
<keyword evidence="7 19" id="KW-0349">Heme</keyword>
<evidence type="ECO:0000256" key="1">
    <source>
        <dbReference type="ARBA" id="ARBA00004533"/>
    </source>
</evidence>
<gene>
    <name evidence="24" type="ORF">SAMN05421762_0897</name>
</gene>
<dbReference type="Pfam" id="PF00034">
    <property type="entry name" value="Cytochrom_C"/>
    <property type="match status" value="1"/>
</dbReference>
<accession>A0A1I1J4Y4</accession>
<dbReference type="GO" id="GO:0016491">
    <property type="term" value="F:oxidoreductase activity"/>
    <property type="evidence" value="ECO:0007669"/>
    <property type="project" value="UniProtKB-KW"/>
</dbReference>
<reference evidence="24 25" key="1">
    <citation type="submission" date="2016-10" db="EMBL/GenBank/DDBJ databases">
        <authorList>
            <person name="de Groot N.N."/>
        </authorList>
    </citation>
    <scope>NUCLEOTIDE SEQUENCE [LARGE SCALE GENOMIC DNA]</scope>
    <source>
        <strain evidence="24 25">DSM 29619</strain>
    </source>
</reference>
<evidence type="ECO:0000256" key="6">
    <source>
        <dbReference type="ARBA" id="ARBA00022519"/>
    </source>
</evidence>
<keyword evidence="10 19" id="KW-0479">Metal-binding</keyword>
<evidence type="ECO:0000256" key="18">
    <source>
        <dbReference type="ARBA" id="ARBA00023136"/>
    </source>
</evidence>
<evidence type="ECO:0000256" key="16">
    <source>
        <dbReference type="ARBA" id="ARBA00023004"/>
    </source>
</evidence>
<feature type="binding site" description="axial binding residue" evidence="20">
    <location>
        <position position="172"/>
    </location>
    <ligand>
        <name>heme c</name>
        <dbReference type="ChEBI" id="CHEBI:61717"/>
        <label>2</label>
    </ligand>
    <ligandPart>
        <name>Fe</name>
        <dbReference type="ChEBI" id="CHEBI:18248"/>
    </ligandPart>
</feature>
<dbReference type="GO" id="GO:0020037">
    <property type="term" value="F:heme binding"/>
    <property type="evidence" value="ECO:0007669"/>
    <property type="project" value="InterPro"/>
</dbReference>
<feature type="transmembrane region" description="Helical" evidence="22">
    <location>
        <begin position="32"/>
        <end position="50"/>
    </location>
</feature>
<dbReference type="InterPro" id="IPR036909">
    <property type="entry name" value="Cyt_c-like_dom_sf"/>
</dbReference>
<comment type="subunit">
    <text evidence="19">Component of the cbb3-type cytochrome c oxidase.</text>
</comment>
<feature type="binding site" description="axial binding residue" evidence="20">
    <location>
        <position position="125"/>
    </location>
    <ligand>
        <name>heme c</name>
        <dbReference type="ChEBI" id="CHEBI:61717"/>
        <label>1</label>
    </ligand>
    <ligandPart>
        <name>Fe</name>
        <dbReference type="ChEBI" id="CHEBI:18248"/>
    </ligandPart>
</feature>
<keyword evidence="18 19" id="KW-0472">Membrane</keyword>
<evidence type="ECO:0000256" key="14">
    <source>
        <dbReference type="ARBA" id="ARBA00022989"/>
    </source>
</evidence>
<dbReference type="Pfam" id="PF14715">
    <property type="entry name" value="FixP_N"/>
    <property type="match status" value="1"/>
</dbReference>
<evidence type="ECO:0000256" key="5">
    <source>
        <dbReference type="ARBA" id="ARBA00022475"/>
    </source>
</evidence>
<evidence type="ECO:0000256" key="15">
    <source>
        <dbReference type="ARBA" id="ARBA00023002"/>
    </source>
</evidence>
<dbReference type="InterPro" id="IPR050597">
    <property type="entry name" value="Cytochrome_c_Oxidase_Subunit"/>
</dbReference>
<evidence type="ECO:0000256" key="21">
    <source>
        <dbReference type="PIRSR" id="PIRSR000006-2"/>
    </source>
</evidence>
<evidence type="ECO:0000256" key="10">
    <source>
        <dbReference type="ARBA" id="ARBA00022723"/>
    </source>
</evidence>
<keyword evidence="13 19" id="KW-0249">Electron transport</keyword>
<feature type="binding site" description="covalent" evidence="21">
    <location>
        <position position="121"/>
    </location>
    <ligand>
        <name>heme c</name>
        <dbReference type="ChEBI" id="CHEBI:61717"/>
        <label>1</label>
    </ligand>
</feature>
<dbReference type="PROSITE" id="PS51007">
    <property type="entry name" value="CYTC"/>
    <property type="match status" value="2"/>
</dbReference>
<dbReference type="PIRSF" id="PIRSF000006">
    <property type="entry name" value="Cbb3-Cox_fixP"/>
    <property type="match status" value="1"/>
</dbReference>
<keyword evidence="5 19" id="KW-1003">Cell membrane</keyword>
<evidence type="ECO:0000313" key="25">
    <source>
        <dbReference type="Proteomes" id="UP000231644"/>
    </source>
</evidence>